<dbReference type="STRING" id="317025.Tcr_1934"/>
<dbReference type="eggNOG" id="ENOG5032TE1">
    <property type="taxonomic scope" value="Bacteria"/>
</dbReference>
<gene>
    <name evidence="3" type="ordered locus">Tcr_1934</name>
</gene>
<dbReference type="HOGENOM" id="CLU_135687_0_0_6"/>
<reference evidence="3" key="1">
    <citation type="submission" date="2006-07" db="EMBL/GenBank/DDBJ databases">
        <title>Complete sequence of Thiomicrospira crunogena XCL-2.</title>
        <authorList>
            <consortium name="US DOE Joint Genome Institute"/>
            <person name="Copeland A."/>
            <person name="Lucas S."/>
            <person name="Lapidus A."/>
            <person name="Barry K."/>
            <person name="Detter J.C."/>
            <person name="Glavina del Rio T."/>
            <person name="Hammon N."/>
            <person name="Israni S."/>
            <person name="Dalin E."/>
            <person name="Tice H."/>
            <person name="Pitluck S."/>
            <person name="Chain P."/>
            <person name="Malfatti S."/>
            <person name="Shin M."/>
            <person name="Vergez L."/>
            <person name="Schmutz J."/>
            <person name="Larimer F."/>
            <person name="Land M."/>
            <person name="Hauser L."/>
            <person name="Kyrpides N."/>
            <person name="Lykidis A."/>
            <person name="Scott K.M."/>
            <person name="Sievert S."/>
            <person name="Kerfeld C."/>
            <person name="Freyermuth S."/>
            <person name="Dobrinski K."/>
            <person name="Boller A."/>
            <person name="Fitzpatrick K."/>
            <person name="Thoma P."/>
            <person name="Moore J."/>
            <person name="Richardson P."/>
        </authorList>
    </citation>
    <scope>NUCLEOTIDE SEQUENCE</scope>
    <source>
        <strain evidence="3">XCL-2</strain>
    </source>
</reference>
<keyword evidence="2" id="KW-0732">Signal</keyword>
<feature type="coiled-coil region" evidence="1">
    <location>
        <begin position="53"/>
        <end position="80"/>
    </location>
</feature>
<feature type="chain" id="PRO_5004220258" evidence="2">
    <location>
        <begin position="28"/>
        <end position="154"/>
    </location>
</feature>
<dbReference type="KEGG" id="tcx:Tcr_1934"/>
<name>Q31E99_HYDCU</name>
<protein>
    <submittedName>
        <fullName evidence="3">Uncharacterized protein</fullName>
    </submittedName>
</protein>
<dbReference type="Gene3D" id="1.20.120.20">
    <property type="entry name" value="Apolipoprotein"/>
    <property type="match status" value="1"/>
</dbReference>
<dbReference type="SUPFAM" id="SSF58113">
    <property type="entry name" value="Apolipoprotein A-I"/>
    <property type="match status" value="1"/>
</dbReference>
<accession>Q31E99</accession>
<proteinExistence type="predicted"/>
<evidence type="ECO:0000313" key="3">
    <source>
        <dbReference type="EMBL" id="ABB42524.1"/>
    </source>
</evidence>
<keyword evidence="1" id="KW-0175">Coiled coil</keyword>
<dbReference type="AlphaFoldDB" id="Q31E99"/>
<organism evidence="3">
    <name type="scientific">Hydrogenovibrio crunogenus (strain DSM 25203 / XCL-2)</name>
    <name type="common">Thiomicrospira crunogena</name>
    <dbReference type="NCBI Taxonomy" id="317025"/>
    <lineage>
        <taxon>Bacteria</taxon>
        <taxon>Pseudomonadati</taxon>
        <taxon>Pseudomonadota</taxon>
        <taxon>Gammaproteobacteria</taxon>
        <taxon>Thiotrichales</taxon>
        <taxon>Piscirickettsiaceae</taxon>
        <taxon>Hydrogenovibrio</taxon>
    </lineage>
</organism>
<sequence length="154" mass="17599">MKLKRSSLAAPILVTLMTITTMPLATAANNDASFDQVQKESRELMQSLKSYSAKQKEEAVQATQKALDKIDARIDRLEENVRTNWNEMDKATQQQTQESLKALRKQRNKVSEWYGSLKNSSAESWDQMKKGFSEAYQSVNQAWKKSVEAFQSED</sequence>
<evidence type="ECO:0000256" key="2">
    <source>
        <dbReference type="SAM" id="SignalP"/>
    </source>
</evidence>
<dbReference type="OrthoDB" id="7865349at2"/>
<feature type="signal peptide" evidence="2">
    <location>
        <begin position="1"/>
        <end position="27"/>
    </location>
</feature>
<dbReference type="EMBL" id="CP000109">
    <property type="protein sequence ID" value="ABB42524.1"/>
    <property type="molecule type" value="Genomic_DNA"/>
</dbReference>
<evidence type="ECO:0000256" key="1">
    <source>
        <dbReference type="SAM" id="Coils"/>
    </source>
</evidence>